<sequence>MPPKDPPHLYIDADACPVKDEAYRVAARHGLMVTLVANRFIAVPRDDAIRLQVVGDGPDAADDWIADHVEADDVVVTADIPLAARCLAKGAAAIGTTGKPFTKDSIGSALASRELMSHLREIGQITGGPRPFAPKDRSRFLQELEHAVARAKRGRAARRSLEGAP</sequence>
<dbReference type="NCBIfam" id="NF001095">
    <property type="entry name" value="PRK00124.1"/>
    <property type="match status" value="1"/>
</dbReference>
<dbReference type="Proteomes" id="UP001181622">
    <property type="component" value="Unassembled WGS sequence"/>
</dbReference>
<dbReference type="HAMAP" id="MF_00489">
    <property type="entry name" value="UPF0178"/>
    <property type="match status" value="1"/>
</dbReference>
<evidence type="ECO:0000313" key="4">
    <source>
        <dbReference type="Proteomes" id="UP001181622"/>
    </source>
</evidence>
<evidence type="ECO:0000256" key="2">
    <source>
        <dbReference type="HAMAP-Rule" id="MF_00489"/>
    </source>
</evidence>
<dbReference type="EMBL" id="JADBEO010000017">
    <property type="protein sequence ID" value="MDR4306865.1"/>
    <property type="molecule type" value="Genomic_DNA"/>
</dbReference>
<evidence type="ECO:0000256" key="1">
    <source>
        <dbReference type="ARBA" id="ARBA00008522"/>
    </source>
</evidence>
<accession>A0ABU1DFP4</accession>
<dbReference type="Pfam" id="PF02639">
    <property type="entry name" value="DUF188"/>
    <property type="match status" value="1"/>
</dbReference>
<dbReference type="PANTHER" id="PTHR35146:SF1">
    <property type="entry name" value="UPF0178 PROTEIN YAII"/>
    <property type="match status" value="1"/>
</dbReference>
<proteinExistence type="inferred from homology"/>
<dbReference type="InterPro" id="IPR003791">
    <property type="entry name" value="UPF0178"/>
</dbReference>
<name>A0ABU1DFP4_9HYPH</name>
<gene>
    <name evidence="3" type="ORF">IHQ68_09565</name>
</gene>
<comment type="caution">
    <text evidence="3">The sequence shown here is derived from an EMBL/GenBank/DDBJ whole genome shotgun (WGS) entry which is preliminary data.</text>
</comment>
<comment type="similarity">
    <text evidence="1 2">Belongs to the UPF0178 family.</text>
</comment>
<evidence type="ECO:0000313" key="3">
    <source>
        <dbReference type="EMBL" id="MDR4306865.1"/>
    </source>
</evidence>
<reference evidence="3" key="1">
    <citation type="submission" date="2020-10" db="EMBL/GenBank/DDBJ databases">
        <authorList>
            <person name="Abbas A."/>
            <person name="Razzaq R."/>
            <person name="Waqas M."/>
            <person name="Abbas N."/>
            <person name="Nielsen T.K."/>
            <person name="Hansen L.H."/>
            <person name="Hussain S."/>
            <person name="Shahid M."/>
        </authorList>
    </citation>
    <scope>NUCLEOTIDE SEQUENCE</scope>
    <source>
        <strain evidence="3">S14</strain>
    </source>
</reference>
<protein>
    <recommendedName>
        <fullName evidence="2">UPF0178 protein IHQ68_09565</fullName>
    </recommendedName>
</protein>
<organism evidence="3 4">
    <name type="scientific">Chelatococcus sambhunathii</name>
    <dbReference type="NCBI Taxonomy" id="363953"/>
    <lineage>
        <taxon>Bacteria</taxon>
        <taxon>Pseudomonadati</taxon>
        <taxon>Pseudomonadota</taxon>
        <taxon>Alphaproteobacteria</taxon>
        <taxon>Hyphomicrobiales</taxon>
        <taxon>Chelatococcaceae</taxon>
        <taxon>Chelatococcus</taxon>
    </lineage>
</organism>
<dbReference type="RefSeq" id="WP_309391140.1">
    <property type="nucleotide sequence ID" value="NZ_JADBEO010000017.1"/>
</dbReference>
<keyword evidence="4" id="KW-1185">Reference proteome</keyword>
<dbReference type="CDD" id="cd18720">
    <property type="entry name" value="PIN_YqxD-like"/>
    <property type="match status" value="1"/>
</dbReference>
<dbReference type="PANTHER" id="PTHR35146">
    <property type="entry name" value="UPF0178 PROTEIN YAII"/>
    <property type="match status" value="1"/>
</dbReference>